<reference evidence="3 5" key="1">
    <citation type="submission" date="2016-11" db="EMBL/GenBank/DDBJ databases">
        <authorList>
            <person name="Jaros S."/>
            <person name="Januszkiewicz K."/>
            <person name="Wedrychowicz H."/>
        </authorList>
    </citation>
    <scope>NUCLEOTIDE SEQUENCE [LARGE SCALE GENOMIC DNA]</scope>
    <source>
        <strain evidence="3 5">DSM 784</strain>
    </source>
</reference>
<evidence type="ECO:0000313" key="3">
    <source>
        <dbReference type="EMBL" id="SFW71381.1"/>
    </source>
</evidence>
<keyword evidence="6" id="KW-1185">Reference proteome</keyword>
<sequence>MKHLTLAALCLLASLFTISCKTQSGATDTSMSASKGSVKGNWIVTDISFEGIPQHSKITVFDQASYSCFKGSQWVFPNNETNGSFTLTSTDDGCSTAAQPIVWSIYKAGGVQMLQFKKIGGGVKAKNVTEGYRLEISSLNKTTMVWRAAVNYEDKTGYIIYTLQRS</sequence>
<dbReference type="Proteomes" id="UP000183788">
    <property type="component" value="Unassembled WGS sequence"/>
</dbReference>
<dbReference type="AlphaFoldDB" id="A0A1K1RH83"/>
<evidence type="ECO:0000313" key="6">
    <source>
        <dbReference type="Proteomes" id="UP001326715"/>
    </source>
</evidence>
<feature type="signal peptide" evidence="1">
    <location>
        <begin position="1"/>
        <end position="26"/>
    </location>
</feature>
<dbReference type="Pfam" id="PF13648">
    <property type="entry name" value="Lipocalin_4"/>
    <property type="match status" value="1"/>
</dbReference>
<dbReference type="OrthoDB" id="1121756at2"/>
<evidence type="ECO:0000256" key="1">
    <source>
        <dbReference type="SAM" id="SignalP"/>
    </source>
</evidence>
<dbReference type="RefSeq" id="WP_072362769.1">
    <property type="nucleotide sequence ID" value="NZ_CBHWAX010000001.1"/>
</dbReference>
<dbReference type="STRING" id="1004.SAMN05661012_03761"/>
<dbReference type="InterPro" id="IPR024311">
    <property type="entry name" value="Lipocalin-like"/>
</dbReference>
<proteinExistence type="predicted"/>
<feature type="chain" id="PRO_5012656474" evidence="1">
    <location>
        <begin position="27"/>
        <end position="166"/>
    </location>
</feature>
<evidence type="ECO:0000259" key="2">
    <source>
        <dbReference type="Pfam" id="PF13648"/>
    </source>
</evidence>
<protein>
    <submittedName>
        <fullName evidence="4">Lipocalin family protein</fullName>
    </submittedName>
    <submittedName>
        <fullName evidence="3">Lipocalin-like domain-containing protein</fullName>
    </submittedName>
</protein>
<feature type="domain" description="Lipocalin-like" evidence="2">
    <location>
        <begin position="39"/>
        <end position="146"/>
    </location>
</feature>
<organism evidence="3 5">
    <name type="scientific">Chitinophaga sancti</name>
    <dbReference type="NCBI Taxonomy" id="1004"/>
    <lineage>
        <taxon>Bacteria</taxon>
        <taxon>Pseudomonadati</taxon>
        <taxon>Bacteroidota</taxon>
        <taxon>Chitinophagia</taxon>
        <taxon>Chitinophagales</taxon>
        <taxon>Chitinophagaceae</taxon>
        <taxon>Chitinophaga</taxon>
    </lineage>
</organism>
<gene>
    <name evidence="3" type="ORF">SAMN05661012_03761</name>
    <name evidence="4" type="ORF">SR876_20320</name>
</gene>
<dbReference type="Proteomes" id="UP001326715">
    <property type="component" value="Chromosome"/>
</dbReference>
<dbReference type="EMBL" id="FPIZ01000012">
    <property type="protein sequence ID" value="SFW71381.1"/>
    <property type="molecule type" value="Genomic_DNA"/>
</dbReference>
<evidence type="ECO:0000313" key="5">
    <source>
        <dbReference type="Proteomes" id="UP000183788"/>
    </source>
</evidence>
<reference evidence="4 6" key="2">
    <citation type="submission" date="2023-11" db="EMBL/GenBank/DDBJ databases">
        <title>MicrobeMod: A computational toolkit for identifying prokaryotic methylation and restriction-modification with nanopore sequencing.</title>
        <authorList>
            <person name="Crits-Christoph A."/>
            <person name="Kang S.C."/>
            <person name="Lee H."/>
            <person name="Ostrov N."/>
        </authorList>
    </citation>
    <scope>NUCLEOTIDE SEQUENCE [LARGE SCALE GENOMIC DNA]</scope>
    <source>
        <strain evidence="4 6">ATCC 23090</strain>
    </source>
</reference>
<dbReference type="PROSITE" id="PS51257">
    <property type="entry name" value="PROKAR_LIPOPROTEIN"/>
    <property type="match status" value="1"/>
</dbReference>
<keyword evidence="1" id="KW-0732">Signal</keyword>
<name>A0A1K1RH83_9BACT</name>
<dbReference type="EMBL" id="CP140154">
    <property type="protein sequence ID" value="WQG87271.1"/>
    <property type="molecule type" value="Genomic_DNA"/>
</dbReference>
<evidence type="ECO:0000313" key="4">
    <source>
        <dbReference type="EMBL" id="WQG87271.1"/>
    </source>
</evidence>
<accession>A0A1K1RH83</accession>